<name>A0ABS3ZEC6_9GAMM</name>
<comment type="similarity">
    <text evidence="2">Belongs to the auxin efflux carrier (TC 2.A.69) family.</text>
</comment>
<dbReference type="InterPro" id="IPR004776">
    <property type="entry name" value="Mem_transp_PIN-like"/>
</dbReference>
<comment type="subcellular location">
    <subcellularLocation>
        <location evidence="1">Cell membrane</location>
        <topology evidence="1">Multi-pass membrane protein</topology>
    </subcellularLocation>
</comment>
<dbReference type="Gene3D" id="1.20.1530.20">
    <property type="match status" value="1"/>
</dbReference>
<feature type="transmembrane region" description="Helical" evidence="8">
    <location>
        <begin position="249"/>
        <end position="269"/>
    </location>
</feature>
<dbReference type="Pfam" id="PF03547">
    <property type="entry name" value="Mem_trans"/>
    <property type="match status" value="1"/>
</dbReference>
<evidence type="ECO:0000313" key="9">
    <source>
        <dbReference type="EMBL" id="MBP0050052.1"/>
    </source>
</evidence>
<keyword evidence="6 8" id="KW-1133">Transmembrane helix</keyword>
<dbReference type="RefSeq" id="WP_209288736.1">
    <property type="nucleotide sequence ID" value="NZ_JACVEW010000032.1"/>
</dbReference>
<evidence type="ECO:0000256" key="5">
    <source>
        <dbReference type="ARBA" id="ARBA00022692"/>
    </source>
</evidence>
<feature type="transmembrane region" description="Helical" evidence="8">
    <location>
        <begin position="61"/>
        <end position="82"/>
    </location>
</feature>
<gene>
    <name evidence="9" type="ORF">H9C73_15090</name>
</gene>
<feature type="transmembrane region" description="Helical" evidence="8">
    <location>
        <begin position="193"/>
        <end position="213"/>
    </location>
</feature>
<keyword evidence="10" id="KW-1185">Reference proteome</keyword>
<dbReference type="InterPro" id="IPR038770">
    <property type="entry name" value="Na+/solute_symporter_sf"/>
</dbReference>
<evidence type="ECO:0000256" key="1">
    <source>
        <dbReference type="ARBA" id="ARBA00004651"/>
    </source>
</evidence>
<evidence type="ECO:0000256" key="7">
    <source>
        <dbReference type="ARBA" id="ARBA00023136"/>
    </source>
</evidence>
<dbReference type="EMBL" id="JACVEW010000032">
    <property type="protein sequence ID" value="MBP0050052.1"/>
    <property type="molecule type" value="Genomic_DNA"/>
</dbReference>
<evidence type="ECO:0000256" key="8">
    <source>
        <dbReference type="SAM" id="Phobius"/>
    </source>
</evidence>
<dbReference type="PANTHER" id="PTHR36838">
    <property type="entry name" value="AUXIN EFFLUX CARRIER FAMILY PROTEIN"/>
    <property type="match status" value="1"/>
</dbReference>
<evidence type="ECO:0000313" key="10">
    <source>
        <dbReference type="Proteomes" id="UP000810171"/>
    </source>
</evidence>
<evidence type="ECO:0000256" key="4">
    <source>
        <dbReference type="ARBA" id="ARBA00022475"/>
    </source>
</evidence>
<accession>A0ABS3ZEC6</accession>
<feature type="transmembrane region" description="Helical" evidence="8">
    <location>
        <begin position="166"/>
        <end position="187"/>
    </location>
</feature>
<dbReference type="PANTHER" id="PTHR36838:SF4">
    <property type="entry name" value="AUXIN EFFLUX CARRIER FAMILY PROTEIN"/>
    <property type="match status" value="1"/>
</dbReference>
<reference evidence="9 10" key="1">
    <citation type="submission" date="2020-09" db="EMBL/GenBank/DDBJ databases">
        <authorList>
            <person name="Tanuku N.R.S."/>
        </authorList>
    </citation>
    <scope>NUCLEOTIDE SEQUENCE [LARGE SCALE GENOMIC DNA]</scope>
    <source>
        <strain evidence="9 10">AK62</strain>
    </source>
</reference>
<organism evidence="9 10">
    <name type="scientific">Marinobacterium alkalitolerans</name>
    <dbReference type="NCBI Taxonomy" id="1542925"/>
    <lineage>
        <taxon>Bacteria</taxon>
        <taxon>Pseudomonadati</taxon>
        <taxon>Pseudomonadota</taxon>
        <taxon>Gammaproteobacteria</taxon>
        <taxon>Oceanospirillales</taxon>
        <taxon>Oceanospirillaceae</taxon>
        <taxon>Marinobacterium</taxon>
    </lineage>
</organism>
<sequence length="305" mass="31417">MMPIITALWPVFALLLLGYLARRHDFPGEGFWAPAEKATYYVFFPALLLGRLADAELTGGASLQLVMAVLALPGCGVLIAWVCKPLLGMPGPVFTSFFQGAMRFNTYVALAATSALYGDAGLVHAALITAVMVPTLNLLCVLAFSVTAPERPGVIQVLRTLAGNPLILACLGGIGLSVTGAGLPSALASVLELLARMALPMGLLAVGAGLSLHSMPGARGALVVSSLIKLALFPLLAFGAARLLGLDALATQVLLVFAAVPTATSAYILSRQLGGDAPLMARIITVQTLVAMLTLPLCVFLGAGL</sequence>
<evidence type="ECO:0000256" key="3">
    <source>
        <dbReference type="ARBA" id="ARBA00022448"/>
    </source>
</evidence>
<evidence type="ECO:0000256" key="6">
    <source>
        <dbReference type="ARBA" id="ARBA00022989"/>
    </source>
</evidence>
<protein>
    <submittedName>
        <fullName evidence="9">AEC family transporter</fullName>
    </submittedName>
</protein>
<keyword evidence="4" id="KW-1003">Cell membrane</keyword>
<keyword evidence="3" id="KW-0813">Transport</keyword>
<comment type="caution">
    <text evidence="9">The sequence shown here is derived from an EMBL/GenBank/DDBJ whole genome shotgun (WGS) entry which is preliminary data.</text>
</comment>
<feature type="transmembrane region" description="Helical" evidence="8">
    <location>
        <begin position="123"/>
        <end position="146"/>
    </location>
</feature>
<feature type="transmembrane region" description="Helical" evidence="8">
    <location>
        <begin position="281"/>
        <end position="303"/>
    </location>
</feature>
<evidence type="ECO:0000256" key="2">
    <source>
        <dbReference type="ARBA" id="ARBA00010145"/>
    </source>
</evidence>
<dbReference type="Proteomes" id="UP000810171">
    <property type="component" value="Unassembled WGS sequence"/>
</dbReference>
<proteinExistence type="inferred from homology"/>
<feature type="transmembrane region" description="Helical" evidence="8">
    <location>
        <begin position="220"/>
        <end position="243"/>
    </location>
</feature>
<keyword evidence="5 8" id="KW-0812">Transmembrane</keyword>
<keyword evidence="7 8" id="KW-0472">Membrane</keyword>